<dbReference type="AlphaFoldDB" id="A0A396J5J1"/>
<dbReference type="EMBL" id="PSQE01000002">
    <property type="protein sequence ID" value="RHN71958.1"/>
    <property type="molecule type" value="Genomic_DNA"/>
</dbReference>
<dbReference type="Gramene" id="rna7620">
    <property type="protein sequence ID" value="RHN71958.1"/>
    <property type="gene ID" value="gene7620"/>
</dbReference>
<organism evidence="1">
    <name type="scientific">Medicago truncatula</name>
    <name type="common">Barrel medic</name>
    <name type="synonym">Medicago tribuloides</name>
    <dbReference type="NCBI Taxonomy" id="3880"/>
    <lineage>
        <taxon>Eukaryota</taxon>
        <taxon>Viridiplantae</taxon>
        <taxon>Streptophyta</taxon>
        <taxon>Embryophyta</taxon>
        <taxon>Tracheophyta</taxon>
        <taxon>Spermatophyta</taxon>
        <taxon>Magnoliopsida</taxon>
        <taxon>eudicotyledons</taxon>
        <taxon>Gunneridae</taxon>
        <taxon>Pentapetalae</taxon>
        <taxon>rosids</taxon>
        <taxon>fabids</taxon>
        <taxon>Fabales</taxon>
        <taxon>Fabaceae</taxon>
        <taxon>Papilionoideae</taxon>
        <taxon>50 kb inversion clade</taxon>
        <taxon>NPAAA clade</taxon>
        <taxon>Hologalegina</taxon>
        <taxon>IRL clade</taxon>
        <taxon>Trifolieae</taxon>
        <taxon>Medicago</taxon>
    </lineage>
</organism>
<reference evidence="1" key="1">
    <citation type="journal article" date="2018" name="Nat. Plants">
        <title>Whole-genome landscape of Medicago truncatula symbiotic genes.</title>
        <authorList>
            <person name="Pecrix Y."/>
            <person name="Gamas P."/>
            <person name="Carrere S."/>
        </authorList>
    </citation>
    <scope>NUCLEOTIDE SEQUENCE</scope>
    <source>
        <tissue evidence="1">Leaves</tissue>
    </source>
</reference>
<protein>
    <submittedName>
        <fullName evidence="1">Uncharacterized protein</fullName>
    </submittedName>
</protein>
<comment type="caution">
    <text evidence="1">The sequence shown here is derived from an EMBL/GenBank/DDBJ whole genome shotgun (WGS) entry which is preliminary data.</text>
</comment>
<accession>A0A396J5J1</accession>
<dbReference type="Proteomes" id="UP000265566">
    <property type="component" value="Chromosome 2"/>
</dbReference>
<gene>
    <name evidence="1" type="ORF">MtrunA17_Chr2g0282471</name>
</gene>
<sequence length="51" mass="6091">MAWNCLRWFRKKEGFEGAGVQSLEVEEEREDMLFRSSTKTRYRRDCSGQAD</sequence>
<name>A0A396J5J1_MEDTR</name>
<proteinExistence type="predicted"/>
<evidence type="ECO:0000313" key="1">
    <source>
        <dbReference type="EMBL" id="RHN71958.1"/>
    </source>
</evidence>